<dbReference type="InterPro" id="IPR000331">
    <property type="entry name" value="Rap/Ran_GAP_dom"/>
</dbReference>
<evidence type="ECO:0000313" key="7">
    <source>
        <dbReference type="Proteomes" id="UP000320475"/>
    </source>
</evidence>
<organism evidence="4 7">
    <name type="scientific">Synchytrium endobioticum</name>
    <dbReference type="NCBI Taxonomy" id="286115"/>
    <lineage>
        <taxon>Eukaryota</taxon>
        <taxon>Fungi</taxon>
        <taxon>Fungi incertae sedis</taxon>
        <taxon>Chytridiomycota</taxon>
        <taxon>Chytridiomycota incertae sedis</taxon>
        <taxon>Chytridiomycetes</taxon>
        <taxon>Synchytriales</taxon>
        <taxon>Synchytriaceae</taxon>
        <taxon>Synchytrium</taxon>
    </lineage>
</organism>
<dbReference type="InterPro" id="IPR016024">
    <property type="entry name" value="ARM-type_fold"/>
</dbReference>
<dbReference type="PANTHER" id="PTHR10063:SF0">
    <property type="entry name" value="TUBERIN"/>
    <property type="match status" value="1"/>
</dbReference>
<evidence type="ECO:0000259" key="3">
    <source>
        <dbReference type="PROSITE" id="PS50085"/>
    </source>
</evidence>
<dbReference type="SUPFAM" id="SSF111347">
    <property type="entry name" value="Rap/Ran-GAP"/>
    <property type="match status" value="1"/>
</dbReference>
<dbReference type="Pfam" id="PF11864">
    <property type="entry name" value="DUF3384"/>
    <property type="match status" value="1"/>
</dbReference>
<evidence type="ECO:0000256" key="1">
    <source>
        <dbReference type="ARBA" id="ARBA00022468"/>
    </source>
</evidence>
<feature type="compositionally biased region" description="Polar residues" evidence="2">
    <location>
        <begin position="693"/>
        <end position="710"/>
    </location>
</feature>
<dbReference type="InterPro" id="IPR027107">
    <property type="entry name" value="Tuberin/Ral-act_asu"/>
</dbReference>
<dbReference type="FunFam" id="3.40.50.11210:FF:000007">
    <property type="entry name" value="Tuberous sclerosis 2"/>
    <property type="match status" value="1"/>
</dbReference>
<gene>
    <name evidence="4" type="ORF">SeLEV6574_g07095</name>
    <name evidence="5" type="ORF">SeMB42_g04464</name>
</gene>
<evidence type="ECO:0000256" key="2">
    <source>
        <dbReference type="SAM" id="MobiDB-lite"/>
    </source>
</evidence>
<feature type="compositionally biased region" description="Polar residues" evidence="2">
    <location>
        <begin position="1679"/>
        <end position="1694"/>
    </location>
</feature>
<dbReference type="PANTHER" id="PTHR10063">
    <property type="entry name" value="TUBERIN"/>
    <property type="match status" value="1"/>
</dbReference>
<feature type="compositionally biased region" description="Polar residues" evidence="2">
    <location>
        <begin position="1236"/>
        <end position="1255"/>
    </location>
</feature>
<name>A0A507CLL9_9FUNG</name>
<feature type="domain" description="Rap-GAP" evidence="3">
    <location>
        <begin position="1407"/>
        <end position="1660"/>
    </location>
</feature>
<dbReference type="Pfam" id="PF03542">
    <property type="entry name" value="Tuberin"/>
    <property type="match status" value="1"/>
</dbReference>
<dbReference type="STRING" id="286115.A0A507CLL9"/>
<feature type="region of interest" description="Disordered" evidence="2">
    <location>
        <begin position="40"/>
        <end position="59"/>
    </location>
</feature>
<proteinExistence type="predicted"/>
<dbReference type="Proteomes" id="UP000317494">
    <property type="component" value="Unassembled WGS sequence"/>
</dbReference>
<sequence length="1712" mass="187346">MRHNHTTTSSWKRRSPCILETGCCCRIHTAHRCMDKKNYPLPPSSSPNHGVDSTPTRLPSLSTTIHNHASSTNLRAILDRLHPIPAIPISTIMSAIKDLCIYVQSASLLPAEIAHIWSIVHPLVSADDQSSVVLELITTLIHTQYDTITEVAGMRTALFKAIHSAFQPASVKALGELTKNGTDLAELEFTLGAALHEWLSAGDAQTSNGSETIQAVLALAAKTISSNLLPPQQCDGIASSAAVLCSKPQYTALCLSLIEVMGEKRQLPNTVLPHIIRVLCDTVNFGAHSEKSWNILKMLLESPRGRRCMVLLCNTLEQVKSPIAVRGAVFTIAMSTWGTYRVKDSFYSKAYFLACFARVVATMQNDMVDGEILRSIERLVKKYGVLPSPSADSLGSKGGVVKVDTFTKNEVNEKSRTDSSSVSSGSVSDIRGLELTVMEWEAVICILKTLSRLWHEASALQTSLHVSRSRVGDTLEPVVPPSSDGTTSNQAQAYDRLGTLHTLLQVYQTIMNGITDVYQKLTGSSSTLYYDLLYQLAPHLSQPLANSLLDHLALSLWQIDIEEQINVLSHASLIFYVNEARPAIRRKYVLILDGVLGTMQDAERDEMFERVFVPIVPVLGKEADKDVFLSILGLILNVVAELGEDQGLFLVAILLDSALGNLIPKGGVAHEVSKTTEIGTKDTKDSMKDLKDTTSQISNQPQPSATSPTKPLQSLALEALMHLFEIGLLNALPIISTTAFSAILKIAGLARVDVHSRITALRFLLKVRADSRYRIRLPSSDALKMDSTNSDDKPIAESSKAGGDVKVNSNATVDVTLVNDGKPVDRSTEDIRSIELEEARKLWTRKDTITSPQVVCFMESAVVERTGVKLLPIDLYASMILDIFMTEKSYEVYTLLLNYLPAQMENIHLWAGAYRTLADIRKHLCVAILDEKVATSVIDIPSTTRKADLYASLYKILLALIPHRRLFTVRDVQDEVVMAFHAGLNRGPTNARLCLQALTLCLYELPSSMTRLLPETKLAPGILDRLSRMPSQALILEFLSSLARLPDLYVNFTERDFRRVFGMAVQYVTSAAASSPASSSSTTGQATQTSIMTQYVLNMAYHVVTVWFTALKVVDRRRYVPFIVHYFMLPLQQQLNVNNKTIQLDENAEMILDMMIQNTYSDCSPKPPESSKTMNAPGVSRSWIMGNALTTIKSSPGGWFDITIRRASGCVAFSVRLDNRFRYNVDTESNPKRRSSLNLQQTNSSALDCSSTSFGETAEPTMDDINDPQKRFRHRRWGSMDGSTTAIGAKGLNRTRSIHGRSNTTSSLPTPSSASNLSGSMDGMIVRSADTLEETPASRSRSSSASSDMPAEDSLPRRLSNRLGGGSSSTMTIDPAFFMAQVLPYPDMVAHDVPRLLPDDEMAARYMSVLDLTPVIDLHKLGVVYVGPGQKKEAEILANTHGSRAYGFFLRSLGSMIRLKGIRDVNTGGLDTKEDFDGTHAVYWQDDCAQVIFHAATLMPTRSNDERSTAKKRHIGNDSIVLVWNESGDDYQFDTLPGQFNHVNIVIAPLDPDNPLSVVGGALEDDVDRSTGLSSSGTIPASYRNACFRVVMQRRPDIPDIGPISEAKLVSGASLAKFVRQIAVHANIAVQIFFGSAGGGNVKERLRQLRRIRQKYAGDGGITSGSVSGGSGNSGGSVATGQTSTSSGISNAMTSDGRMDVSEAMLTFTRYL</sequence>
<protein>
    <recommendedName>
        <fullName evidence="3">Rap-GAP domain-containing protein</fullName>
    </recommendedName>
</protein>
<keyword evidence="1" id="KW-0343">GTPase activation</keyword>
<dbReference type="Gene3D" id="3.40.50.11210">
    <property type="entry name" value="Rap/Ran-GAP"/>
    <property type="match status" value="1"/>
</dbReference>
<feature type="compositionally biased region" description="Low complexity" evidence="2">
    <location>
        <begin position="1337"/>
        <end position="1347"/>
    </location>
</feature>
<dbReference type="OrthoDB" id="19311at2759"/>
<dbReference type="EMBL" id="QEAM01000461">
    <property type="protein sequence ID" value="TPX39616.1"/>
    <property type="molecule type" value="Genomic_DNA"/>
</dbReference>
<dbReference type="PROSITE" id="PS50085">
    <property type="entry name" value="RAPGAP"/>
    <property type="match status" value="1"/>
</dbReference>
<dbReference type="GO" id="GO:0005096">
    <property type="term" value="F:GTPase activator activity"/>
    <property type="evidence" value="ECO:0007669"/>
    <property type="project" value="UniProtKB-KW"/>
</dbReference>
<feature type="compositionally biased region" description="Gly residues" evidence="2">
    <location>
        <begin position="1663"/>
        <end position="1675"/>
    </location>
</feature>
<dbReference type="InterPro" id="IPR035974">
    <property type="entry name" value="Rap/Ran-GAP_sf"/>
</dbReference>
<keyword evidence="6" id="KW-1185">Reference proteome</keyword>
<dbReference type="GO" id="GO:0005634">
    <property type="term" value="C:nucleus"/>
    <property type="evidence" value="ECO:0007669"/>
    <property type="project" value="InterPro"/>
</dbReference>
<dbReference type="GO" id="GO:0051056">
    <property type="term" value="P:regulation of small GTPase mediated signal transduction"/>
    <property type="evidence" value="ECO:0007669"/>
    <property type="project" value="InterPro"/>
</dbReference>
<dbReference type="VEuPathDB" id="FungiDB:SeMB42_g04464"/>
<evidence type="ECO:0000313" key="4">
    <source>
        <dbReference type="EMBL" id="TPX39616.1"/>
    </source>
</evidence>
<accession>A0A507CLL9</accession>
<feature type="region of interest" description="Disordered" evidence="2">
    <location>
        <begin position="1227"/>
        <end position="1367"/>
    </location>
</feature>
<dbReference type="Pfam" id="PF02145">
    <property type="entry name" value="Rap_GAP"/>
    <property type="match status" value="1"/>
</dbReference>
<reference evidence="6 7" key="1">
    <citation type="journal article" date="2019" name="Sci. Rep.">
        <title>Comparative genomics of chytrid fungi reveal insights into the obligate biotrophic and pathogenic lifestyle of Synchytrium endobioticum.</title>
        <authorList>
            <person name="van de Vossenberg B.T.L.H."/>
            <person name="Warris S."/>
            <person name="Nguyen H.D.T."/>
            <person name="van Gent-Pelzer M.P.E."/>
            <person name="Joly D.L."/>
            <person name="van de Geest H.C."/>
            <person name="Bonants P.J.M."/>
            <person name="Smith D.S."/>
            <person name="Levesque C.A."/>
            <person name="van der Lee T.A.J."/>
        </authorList>
    </citation>
    <scope>NUCLEOTIDE SEQUENCE [LARGE SCALE GENOMIC DNA]</scope>
    <source>
        <strain evidence="4 7">LEV6574</strain>
        <strain evidence="5 6">MB42</strain>
    </source>
</reference>
<evidence type="ECO:0000313" key="5">
    <source>
        <dbReference type="EMBL" id="TPX44045.1"/>
    </source>
</evidence>
<feature type="region of interest" description="Disordered" evidence="2">
    <location>
        <begin position="1663"/>
        <end position="1695"/>
    </location>
</feature>
<dbReference type="Proteomes" id="UP000320475">
    <property type="component" value="Unassembled WGS sequence"/>
</dbReference>
<feature type="compositionally biased region" description="Low complexity" evidence="2">
    <location>
        <begin position="1302"/>
        <end position="1318"/>
    </location>
</feature>
<feature type="compositionally biased region" description="Basic and acidic residues" evidence="2">
    <location>
        <begin position="679"/>
        <end position="692"/>
    </location>
</feature>
<dbReference type="GO" id="GO:0033596">
    <property type="term" value="C:TSC1-TSC2 complex"/>
    <property type="evidence" value="ECO:0007669"/>
    <property type="project" value="TreeGrafter"/>
</dbReference>
<dbReference type="InterPro" id="IPR018515">
    <property type="entry name" value="Tuberin-type_domain"/>
</dbReference>
<dbReference type="GO" id="GO:0032007">
    <property type="term" value="P:negative regulation of TOR signaling"/>
    <property type="evidence" value="ECO:0007669"/>
    <property type="project" value="TreeGrafter"/>
</dbReference>
<feature type="region of interest" description="Disordered" evidence="2">
    <location>
        <begin position="679"/>
        <end position="710"/>
    </location>
</feature>
<evidence type="ECO:0000313" key="6">
    <source>
        <dbReference type="Proteomes" id="UP000317494"/>
    </source>
</evidence>
<dbReference type="InterPro" id="IPR024584">
    <property type="entry name" value="Tuberin_N"/>
</dbReference>
<dbReference type="SUPFAM" id="SSF48371">
    <property type="entry name" value="ARM repeat"/>
    <property type="match status" value="1"/>
</dbReference>
<comment type="caution">
    <text evidence="4">The sequence shown here is derived from an EMBL/GenBank/DDBJ whole genome shotgun (WGS) entry which is preliminary data.</text>
</comment>
<dbReference type="EMBL" id="QEAN01000181">
    <property type="protein sequence ID" value="TPX44045.1"/>
    <property type="molecule type" value="Genomic_DNA"/>
</dbReference>